<sequence>MKKIAAIYLSILLVSCSGNGTLQPTQLIKKSKERKAYCYNFEKDVVLKRANHYFEKCFTDSVFGSDFLKTGNIPYGKRLSLSNGDVFQYSVEIKSNIRGCTTEAKMYGIDDDWKSAFDQTNNAILGKKFSCP</sequence>
<gene>
    <name evidence="1" type="ORF">MNBD_GAMMA08-1102</name>
</gene>
<dbReference type="AlphaFoldDB" id="A0A3B0XDP3"/>
<name>A0A3B0XDP3_9ZZZZ</name>
<proteinExistence type="predicted"/>
<reference evidence="1" key="1">
    <citation type="submission" date="2018-06" db="EMBL/GenBank/DDBJ databases">
        <authorList>
            <person name="Zhirakovskaya E."/>
        </authorList>
    </citation>
    <scope>NUCLEOTIDE SEQUENCE</scope>
</reference>
<dbReference type="PROSITE" id="PS51257">
    <property type="entry name" value="PROKAR_LIPOPROTEIN"/>
    <property type="match status" value="1"/>
</dbReference>
<evidence type="ECO:0000313" key="1">
    <source>
        <dbReference type="EMBL" id="VAW62403.1"/>
    </source>
</evidence>
<evidence type="ECO:0008006" key="2">
    <source>
        <dbReference type="Google" id="ProtNLM"/>
    </source>
</evidence>
<dbReference type="EMBL" id="UOFH01000217">
    <property type="protein sequence ID" value="VAW62403.1"/>
    <property type="molecule type" value="Genomic_DNA"/>
</dbReference>
<organism evidence="1">
    <name type="scientific">hydrothermal vent metagenome</name>
    <dbReference type="NCBI Taxonomy" id="652676"/>
    <lineage>
        <taxon>unclassified sequences</taxon>
        <taxon>metagenomes</taxon>
        <taxon>ecological metagenomes</taxon>
    </lineage>
</organism>
<accession>A0A3B0XDP3</accession>
<protein>
    <recommendedName>
        <fullName evidence="2">Lipoprotein</fullName>
    </recommendedName>
</protein>